<dbReference type="GO" id="GO:0000324">
    <property type="term" value="C:fungal-type vacuole"/>
    <property type="evidence" value="ECO:0007669"/>
    <property type="project" value="TreeGrafter"/>
</dbReference>
<keyword evidence="2" id="KW-0812">Transmembrane</keyword>
<proteinExistence type="predicted"/>
<evidence type="ECO:0000256" key="2">
    <source>
        <dbReference type="SAM" id="Phobius"/>
    </source>
</evidence>
<protein>
    <recommendedName>
        <fullName evidence="3">Glutaredoxin domain-containing protein</fullName>
    </recommendedName>
</protein>
<dbReference type="Proteomes" id="UP000272025">
    <property type="component" value="Unassembled WGS sequence"/>
</dbReference>
<dbReference type="GO" id="GO:0005796">
    <property type="term" value="C:Golgi lumen"/>
    <property type="evidence" value="ECO:0007669"/>
    <property type="project" value="TreeGrafter"/>
</dbReference>
<feature type="region of interest" description="Disordered" evidence="1">
    <location>
        <begin position="225"/>
        <end position="275"/>
    </location>
</feature>
<keyword evidence="2" id="KW-0472">Membrane</keyword>
<dbReference type="SUPFAM" id="SSF52833">
    <property type="entry name" value="Thioredoxin-like"/>
    <property type="match status" value="1"/>
</dbReference>
<dbReference type="GO" id="GO:0015038">
    <property type="term" value="F:glutathione disulfide oxidoreductase activity"/>
    <property type="evidence" value="ECO:0007669"/>
    <property type="project" value="TreeGrafter"/>
</dbReference>
<dbReference type="GO" id="GO:0034599">
    <property type="term" value="P:cellular response to oxidative stress"/>
    <property type="evidence" value="ECO:0007669"/>
    <property type="project" value="TreeGrafter"/>
</dbReference>
<sequence length="393" mass="43691">MRKDCDCLPYGVRTQSTTVQKQNRSNDQVVQEIRLERYQAFLKKGSVTIYQLPLLTYEHQYCINCRLFSPRTVSTTLQGGALGFRVDGTREAGLIIFPHAAIFSRRCHHPSRDSFLLDFPSDRAPDPANLTQVRSLLVGVLVGIFFVLFVTSRLRPNQTPDTRTIQDFYHKTVHGLESKKPPAQGDIANAVQDQDTDGDVDAEDEQLANDLATRLREAADKAKDLANKKAPLKPDSPSEVVGVGNSAAHQDSTDHAVGGKKAKKPEEVGDEPDPDELLAVEAELRSLMRKYPVLIFSKTWCPFSKRAKGLLLDKYAIEPPPFVVELDQHPLGRQLQEYLGEKTGLTTVPNILVNGVSMGGSDNLAELDANNELIDKMVHLGDKKVNMKQRLPQ</sequence>
<dbReference type="GO" id="GO:0005801">
    <property type="term" value="C:cis-Golgi network"/>
    <property type="evidence" value="ECO:0007669"/>
    <property type="project" value="TreeGrafter"/>
</dbReference>
<evidence type="ECO:0000256" key="1">
    <source>
        <dbReference type="SAM" id="MobiDB-lite"/>
    </source>
</evidence>
<dbReference type="STRING" id="1314773.A0A3N2Q491"/>
<dbReference type="CDD" id="cd03419">
    <property type="entry name" value="GRX_GRXh_1_2_like"/>
    <property type="match status" value="1"/>
</dbReference>
<evidence type="ECO:0000259" key="3">
    <source>
        <dbReference type="Pfam" id="PF00462"/>
    </source>
</evidence>
<dbReference type="PANTHER" id="PTHR45694">
    <property type="entry name" value="GLUTAREDOXIN 2"/>
    <property type="match status" value="1"/>
</dbReference>
<dbReference type="PRINTS" id="PR00160">
    <property type="entry name" value="GLUTAREDOXIN"/>
</dbReference>
<dbReference type="EMBL" id="ML119052">
    <property type="protein sequence ID" value="ROT41572.1"/>
    <property type="molecule type" value="Genomic_DNA"/>
</dbReference>
<dbReference type="OrthoDB" id="423313at2759"/>
<accession>A0A3N2Q491</accession>
<feature type="transmembrane region" description="Helical" evidence="2">
    <location>
        <begin position="136"/>
        <end position="154"/>
    </location>
</feature>
<dbReference type="InterPro" id="IPR014025">
    <property type="entry name" value="Glutaredoxin_subgr"/>
</dbReference>
<dbReference type="Pfam" id="PF00462">
    <property type="entry name" value="Glutaredoxin"/>
    <property type="match status" value="1"/>
</dbReference>
<reference evidence="4 5" key="1">
    <citation type="journal article" date="2018" name="Mol. Ecol.">
        <title>The obligate alkalophilic soda-lake fungus Sodiomyces alkalinus has shifted to a protein diet.</title>
        <authorList>
            <person name="Grum-Grzhimaylo A.A."/>
            <person name="Falkoski D.L."/>
            <person name="van den Heuvel J."/>
            <person name="Valero-Jimenez C.A."/>
            <person name="Min B."/>
            <person name="Choi I.G."/>
            <person name="Lipzen A."/>
            <person name="Daum C.G."/>
            <person name="Aanen D.K."/>
            <person name="Tsang A."/>
            <person name="Henrissat B."/>
            <person name="Bilanenko E.N."/>
            <person name="de Vries R.P."/>
            <person name="van Kan J.A.L."/>
            <person name="Grigoriev I.V."/>
            <person name="Debets A.J.M."/>
        </authorList>
    </citation>
    <scope>NUCLEOTIDE SEQUENCE [LARGE SCALE GENOMIC DNA]</scope>
    <source>
        <strain evidence="4 5">F11</strain>
    </source>
</reference>
<dbReference type="AlphaFoldDB" id="A0A3N2Q491"/>
<dbReference type="PROSITE" id="PS51354">
    <property type="entry name" value="GLUTAREDOXIN_2"/>
    <property type="match status" value="1"/>
</dbReference>
<keyword evidence="5" id="KW-1185">Reference proteome</keyword>
<gene>
    <name evidence="4" type="ORF">SODALDRAFT_357628</name>
</gene>
<evidence type="ECO:0000313" key="5">
    <source>
        <dbReference type="Proteomes" id="UP000272025"/>
    </source>
</evidence>
<dbReference type="GeneID" id="39582500"/>
<dbReference type="InterPro" id="IPR036249">
    <property type="entry name" value="Thioredoxin-like_sf"/>
</dbReference>
<feature type="domain" description="Glutaredoxin" evidence="3">
    <location>
        <begin position="293"/>
        <end position="356"/>
    </location>
</feature>
<evidence type="ECO:0000313" key="4">
    <source>
        <dbReference type="EMBL" id="ROT41572.1"/>
    </source>
</evidence>
<dbReference type="InterPro" id="IPR002109">
    <property type="entry name" value="Glutaredoxin"/>
</dbReference>
<name>A0A3N2Q491_SODAK</name>
<dbReference type="PANTHER" id="PTHR45694:SF5">
    <property type="entry name" value="GLUTAREDOXIN 2"/>
    <property type="match status" value="1"/>
</dbReference>
<keyword evidence="2" id="KW-1133">Transmembrane helix</keyword>
<dbReference type="Gene3D" id="3.40.30.10">
    <property type="entry name" value="Glutaredoxin"/>
    <property type="match status" value="1"/>
</dbReference>
<organism evidence="4 5">
    <name type="scientific">Sodiomyces alkalinus (strain CBS 110278 / VKM F-3762 / F11)</name>
    <name type="common">Alkaliphilic filamentous fungus</name>
    <dbReference type="NCBI Taxonomy" id="1314773"/>
    <lineage>
        <taxon>Eukaryota</taxon>
        <taxon>Fungi</taxon>
        <taxon>Dikarya</taxon>
        <taxon>Ascomycota</taxon>
        <taxon>Pezizomycotina</taxon>
        <taxon>Sordariomycetes</taxon>
        <taxon>Hypocreomycetidae</taxon>
        <taxon>Glomerellales</taxon>
        <taxon>Plectosphaerellaceae</taxon>
        <taxon>Sodiomyces</taxon>
    </lineage>
</organism>
<dbReference type="RefSeq" id="XP_028469378.1">
    <property type="nucleotide sequence ID" value="XM_028614022.1"/>
</dbReference>